<dbReference type="AlphaFoldDB" id="A0A512DMJ4"/>
<dbReference type="PANTHER" id="PTHR43311:SF2">
    <property type="entry name" value="GLUTAMATE--TRNA LIGASE, MITOCHONDRIAL-RELATED"/>
    <property type="match status" value="1"/>
</dbReference>
<evidence type="ECO:0000256" key="1">
    <source>
        <dbReference type="ARBA" id="ARBA00022598"/>
    </source>
</evidence>
<dbReference type="PANTHER" id="PTHR43311">
    <property type="entry name" value="GLUTAMATE--TRNA LIGASE"/>
    <property type="match status" value="1"/>
</dbReference>
<keyword evidence="8" id="KW-1185">Reference proteome</keyword>
<keyword evidence="5" id="KW-0648">Protein biosynthesis</keyword>
<comment type="caution">
    <text evidence="7">The sequence shown here is derived from an EMBL/GenBank/DDBJ whole genome shotgun (WGS) entry which is preliminary data.</text>
</comment>
<dbReference type="Pfam" id="PF00749">
    <property type="entry name" value="tRNA-synt_1c"/>
    <property type="match status" value="1"/>
</dbReference>
<dbReference type="EMBL" id="BJYZ01000007">
    <property type="protein sequence ID" value="GEO37697.1"/>
    <property type="molecule type" value="Genomic_DNA"/>
</dbReference>
<evidence type="ECO:0000256" key="5">
    <source>
        <dbReference type="RuleBase" id="RU363037"/>
    </source>
</evidence>
<comment type="similarity">
    <text evidence="5">Belongs to the class-I aminoacyl-tRNA synthetase family.</text>
</comment>
<dbReference type="InterPro" id="IPR014729">
    <property type="entry name" value="Rossmann-like_a/b/a_fold"/>
</dbReference>
<evidence type="ECO:0000313" key="7">
    <source>
        <dbReference type="EMBL" id="GEO37697.1"/>
    </source>
</evidence>
<evidence type="ECO:0000256" key="4">
    <source>
        <dbReference type="ARBA" id="ARBA00023146"/>
    </source>
</evidence>
<organism evidence="7 8">
    <name type="scientific">Skermanella aerolata</name>
    <dbReference type="NCBI Taxonomy" id="393310"/>
    <lineage>
        <taxon>Bacteria</taxon>
        <taxon>Pseudomonadati</taxon>
        <taxon>Pseudomonadota</taxon>
        <taxon>Alphaproteobacteria</taxon>
        <taxon>Rhodospirillales</taxon>
        <taxon>Azospirillaceae</taxon>
        <taxon>Skermanella</taxon>
    </lineage>
</organism>
<name>A0A512DMJ4_9PROT</name>
<feature type="domain" description="Glutamyl/glutaminyl-tRNA synthetase class Ib catalytic" evidence="6">
    <location>
        <begin position="285"/>
        <end position="368"/>
    </location>
</feature>
<dbReference type="GO" id="GO:0006424">
    <property type="term" value="P:glutamyl-tRNA aminoacylation"/>
    <property type="evidence" value="ECO:0007669"/>
    <property type="project" value="TreeGrafter"/>
</dbReference>
<dbReference type="SUPFAM" id="SSF52374">
    <property type="entry name" value="Nucleotidylyl transferase"/>
    <property type="match status" value="1"/>
</dbReference>
<dbReference type="GO" id="GO:0005524">
    <property type="term" value="F:ATP binding"/>
    <property type="evidence" value="ECO:0007669"/>
    <property type="project" value="UniProtKB-KW"/>
</dbReference>
<proteinExistence type="inferred from homology"/>
<keyword evidence="4 5" id="KW-0030">Aminoacyl-tRNA synthetase</keyword>
<evidence type="ECO:0000259" key="6">
    <source>
        <dbReference type="Pfam" id="PF00749"/>
    </source>
</evidence>
<protein>
    <recommendedName>
        <fullName evidence="6">Glutamyl/glutaminyl-tRNA synthetase class Ib catalytic domain-containing protein</fullName>
    </recommendedName>
</protein>
<evidence type="ECO:0000256" key="3">
    <source>
        <dbReference type="ARBA" id="ARBA00022840"/>
    </source>
</evidence>
<dbReference type="InterPro" id="IPR049940">
    <property type="entry name" value="GluQ/Sye"/>
</dbReference>
<keyword evidence="1 5" id="KW-0436">Ligase</keyword>
<dbReference type="Gene3D" id="3.90.960.10">
    <property type="entry name" value="YbaK/aminoacyl-tRNA synthetase-associated domain"/>
    <property type="match status" value="1"/>
</dbReference>
<dbReference type="Proteomes" id="UP000321523">
    <property type="component" value="Unassembled WGS sequence"/>
</dbReference>
<keyword evidence="3 5" id="KW-0067">ATP-binding</keyword>
<evidence type="ECO:0000256" key="2">
    <source>
        <dbReference type="ARBA" id="ARBA00022741"/>
    </source>
</evidence>
<evidence type="ECO:0000313" key="8">
    <source>
        <dbReference type="Proteomes" id="UP000321523"/>
    </source>
</evidence>
<reference evidence="7 8" key="1">
    <citation type="submission" date="2019-07" db="EMBL/GenBank/DDBJ databases">
        <title>Whole genome shotgun sequence of Skermanella aerolata NBRC 106429.</title>
        <authorList>
            <person name="Hosoyama A."/>
            <person name="Uohara A."/>
            <person name="Ohji S."/>
            <person name="Ichikawa N."/>
        </authorList>
    </citation>
    <scope>NUCLEOTIDE SEQUENCE [LARGE SCALE GENOMIC DNA]</scope>
    <source>
        <strain evidence="7 8">NBRC 106429</strain>
    </source>
</reference>
<dbReference type="InterPro" id="IPR020058">
    <property type="entry name" value="Glu/Gln-tRNA-synth_Ib_cat-dom"/>
</dbReference>
<accession>A0A512DMJ4</accession>
<dbReference type="GO" id="GO:0002161">
    <property type="term" value="F:aminoacyl-tRNA deacylase activity"/>
    <property type="evidence" value="ECO:0007669"/>
    <property type="project" value="InterPro"/>
</dbReference>
<keyword evidence="2 5" id="KW-0547">Nucleotide-binding</keyword>
<sequence>MWIVDAEFARRLRSRSPEIYRALCDTPHDRIGHRAVYWLERGSEMPSDLPLAHSRLTGNTNTPMEEFACELSRLVLPHRADLRYEAEFNPANFTSVVKKEEGFLTLLERRDEQLMLVLRRHQDLPTAHILREPPREPKFLIYERAGSYVMAIVDMDASVNEAALQYTFEPQATARLATHEELKELGFEPDRVHPMWLDPGNQISRIFIDANIFFQYLIFPLSKVILPKYHLGADHKAVSSISSFVRTLQVFHGEQKIIFGNIIQKKKLYDKTLISLLSSHHAFSRFAPTPSNSLHVGSLRTAIIAYLFSITNASLGRFHIRFDDTNVEPDMADHNIGLILKDLEWIGIPSKQHYRQTSSMAAERYNSALDLLNRSGLVAERRDGSFELRLDPNVPAFSYWLDLRHGPRVLHKAPTRSPHAQPLDYSLTWVPKKPGDVRRFKYKFAGAIDDMINNSLVVRDIRQEHSMFTARQSLFMGMVREALAFPRDPYSKNLGQQLKQSAQRRIANTGSFRPFPFPCPPTYFHVSRVVDEKGVQLSKRELRPEHTISFLRQHGTYFPETILAWCLYSLGQPFCASLGYRTLTALIKAVAPCGAHGFLYDHRDRVRPEMLWQSQQTHSIRITGLKRIDYLMLVKLPPYRLYDFAEKLYAENGINSSGETDITDSLRELALRLYERRRYFSGAGDLAAVILALRQTGKRPVPPGVEAPDDIELPHDDGRLEEWIDGFERKYYRWIRFCVCGLADGPPLRELLYVMGPLQFLTKLRDWRQHNE</sequence>
<dbReference type="InterPro" id="IPR036754">
    <property type="entry name" value="YbaK/aa-tRNA-synt-asso_dom_sf"/>
</dbReference>
<gene>
    <name evidence="7" type="ORF">SAE02_18450</name>
</gene>
<dbReference type="Gene3D" id="3.40.50.620">
    <property type="entry name" value="HUPs"/>
    <property type="match status" value="1"/>
</dbReference>
<dbReference type="GO" id="GO:0004818">
    <property type="term" value="F:glutamate-tRNA ligase activity"/>
    <property type="evidence" value="ECO:0007669"/>
    <property type="project" value="TreeGrafter"/>
</dbReference>